<gene>
    <name evidence="1" type="ORF">METZ01_LOCUS164047</name>
</gene>
<protein>
    <recommendedName>
        <fullName evidence="2">Outer membrane protein beta-barrel domain-containing protein</fullName>
    </recommendedName>
</protein>
<organism evidence="1">
    <name type="scientific">marine metagenome</name>
    <dbReference type="NCBI Taxonomy" id="408172"/>
    <lineage>
        <taxon>unclassified sequences</taxon>
        <taxon>metagenomes</taxon>
        <taxon>ecological metagenomes</taxon>
    </lineage>
</organism>
<name>A0A382BD68_9ZZZZ</name>
<dbReference type="AlphaFoldDB" id="A0A382BD68"/>
<evidence type="ECO:0000313" key="1">
    <source>
        <dbReference type="EMBL" id="SVB11193.1"/>
    </source>
</evidence>
<evidence type="ECO:0008006" key="2">
    <source>
        <dbReference type="Google" id="ProtNLM"/>
    </source>
</evidence>
<dbReference type="EMBL" id="UINC01029076">
    <property type="protein sequence ID" value="SVB11193.1"/>
    <property type="molecule type" value="Genomic_DNA"/>
</dbReference>
<accession>A0A382BD68</accession>
<reference evidence="1" key="1">
    <citation type="submission" date="2018-05" db="EMBL/GenBank/DDBJ databases">
        <authorList>
            <person name="Lanie J.A."/>
            <person name="Ng W.-L."/>
            <person name="Kazmierczak K.M."/>
            <person name="Andrzejewski T.M."/>
            <person name="Davidsen T.M."/>
            <person name="Wayne K.J."/>
            <person name="Tettelin H."/>
            <person name="Glass J.I."/>
            <person name="Rusch D."/>
            <person name="Podicherti R."/>
            <person name="Tsui H.-C.T."/>
            <person name="Winkler M.E."/>
        </authorList>
    </citation>
    <scope>NUCLEOTIDE SEQUENCE</scope>
</reference>
<sequence>MSCIEILVAITLHLGLEGDYNNIHPHGRCNVDNWITGAYYNSEENVSLYVGKVIPNVDNNWDLEVGLVTGYSGADVVPMIRYVNDGWFVAPSYETSYGGNIGIAIGYEFKFGKD</sequence>
<proteinExistence type="predicted"/>